<evidence type="ECO:0000256" key="9">
    <source>
        <dbReference type="SAM" id="MobiDB-lite"/>
    </source>
</evidence>
<organism evidence="10 11">
    <name type="scientific">Papaver atlanticum</name>
    <dbReference type="NCBI Taxonomy" id="357466"/>
    <lineage>
        <taxon>Eukaryota</taxon>
        <taxon>Viridiplantae</taxon>
        <taxon>Streptophyta</taxon>
        <taxon>Embryophyta</taxon>
        <taxon>Tracheophyta</taxon>
        <taxon>Spermatophyta</taxon>
        <taxon>Magnoliopsida</taxon>
        <taxon>Ranunculales</taxon>
        <taxon>Papaveraceae</taxon>
        <taxon>Papaveroideae</taxon>
        <taxon>Papaver</taxon>
    </lineage>
</organism>
<comment type="caution">
    <text evidence="10">The sequence shown here is derived from an EMBL/GenBank/DDBJ whole genome shotgun (WGS) entry which is preliminary data.</text>
</comment>
<keyword evidence="4" id="KW-0690">Ribosome biogenesis</keyword>
<dbReference type="InterPro" id="IPR038664">
    <property type="entry name" value="Gar1/Naf1_Cbf5-bd_sf"/>
</dbReference>
<dbReference type="EMBL" id="JAJJMB010017985">
    <property type="protein sequence ID" value="KAI3832950.1"/>
    <property type="molecule type" value="Genomic_DNA"/>
</dbReference>
<evidence type="ECO:0000256" key="3">
    <source>
        <dbReference type="ARBA" id="ARBA00021438"/>
    </source>
</evidence>
<name>A0AAD4X418_9MAGN</name>
<dbReference type="GO" id="GO:0001522">
    <property type="term" value="P:pseudouridine synthesis"/>
    <property type="evidence" value="ECO:0007669"/>
    <property type="project" value="InterPro"/>
</dbReference>
<feature type="compositionally biased region" description="Polar residues" evidence="9">
    <location>
        <begin position="429"/>
        <end position="442"/>
    </location>
</feature>
<dbReference type="GO" id="GO:0000493">
    <property type="term" value="P:box H/ACA snoRNP assembly"/>
    <property type="evidence" value="ECO:0007669"/>
    <property type="project" value="InterPro"/>
</dbReference>
<evidence type="ECO:0000256" key="1">
    <source>
        <dbReference type="ARBA" id="ARBA00004123"/>
    </source>
</evidence>
<feature type="compositionally biased region" description="Polar residues" evidence="9">
    <location>
        <begin position="667"/>
        <end position="714"/>
    </location>
</feature>
<feature type="compositionally biased region" description="Acidic residues" evidence="9">
    <location>
        <begin position="377"/>
        <end position="395"/>
    </location>
</feature>
<dbReference type="InterPro" id="IPR040309">
    <property type="entry name" value="Naf1"/>
</dbReference>
<keyword evidence="6" id="KW-0597">Phosphoprotein</keyword>
<proteinExistence type="inferred from homology"/>
<keyword evidence="5" id="KW-0698">rRNA processing</keyword>
<dbReference type="FunFam" id="2.40.10.230:FF:000002">
    <property type="entry name" value="H/ACA ribonucleoprotein complex non-core subunit NAF1"/>
    <property type="match status" value="1"/>
</dbReference>
<feature type="region of interest" description="Disordered" evidence="9">
    <location>
        <begin position="147"/>
        <end position="267"/>
    </location>
</feature>
<dbReference type="GO" id="GO:0003723">
    <property type="term" value="F:RNA binding"/>
    <property type="evidence" value="ECO:0007669"/>
    <property type="project" value="UniProtKB-KW"/>
</dbReference>
<dbReference type="InterPro" id="IPR007504">
    <property type="entry name" value="H/ACA_rnp_Gar1/Naf1"/>
</dbReference>
<dbReference type="AlphaFoldDB" id="A0AAD4X418"/>
<dbReference type="Proteomes" id="UP001202328">
    <property type="component" value="Unassembled WGS sequence"/>
</dbReference>
<dbReference type="PANTHER" id="PTHR31633:SF1">
    <property type="entry name" value="H_ACA RIBONUCLEOPROTEIN COMPLEX NON-CORE SUBUNIT NAF1"/>
    <property type="match status" value="1"/>
</dbReference>
<feature type="compositionally biased region" description="Basic and acidic residues" evidence="9">
    <location>
        <begin position="408"/>
        <end position="425"/>
    </location>
</feature>
<feature type="compositionally biased region" description="Basic and acidic residues" evidence="9">
    <location>
        <begin position="221"/>
        <end position="233"/>
    </location>
</feature>
<feature type="compositionally biased region" description="Acidic residues" evidence="9">
    <location>
        <begin position="185"/>
        <end position="220"/>
    </location>
</feature>
<accession>A0AAD4X418</accession>
<keyword evidence="7" id="KW-0694">RNA-binding</keyword>
<gene>
    <name evidence="10" type="ORF">MKW98_025834</name>
</gene>
<evidence type="ECO:0000256" key="5">
    <source>
        <dbReference type="ARBA" id="ARBA00022552"/>
    </source>
</evidence>
<keyword evidence="11" id="KW-1185">Reference proteome</keyword>
<feature type="compositionally biased region" description="Basic and acidic residues" evidence="9">
    <location>
        <begin position="171"/>
        <end position="184"/>
    </location>
</feature>
<feature type="region of interest" description="Disordered" evidence="9">
    <location>
        <begin position="373"/>
        <end position="539"/>
    </location>
</feature>
<dbReference type="InterPro" id="IPR009000">
    <property type="entry name" value="Transl_B-barrel_sf"/>
</dbReference>
<feature type="region of interest" description="Disordered" evidence="9">
    <location>
        <begin position="641"/>
        <end position="732"/>
    </location>
</feature>
<evidence type="ECO:0000313" key="10">
    <source>
        <dbReference type="EMBL" id="KAI3832950.1"/>
    </source>
</evidence>
<protein>
    <recommendedName>
        <fullName evidence="3">H/ACA ribonucleoprotein complex non-core subunit NAF1</fullName>
    </recommendedName>
</protein>
<evidence type="ECO:0000256" key="8">
    <source>
        <dbReference type="ARBA" id="ARBA00023242"/>
    </source>
</evidence>
<evidence type="ECO:0000313" key="11">
    <source>
        <dbReference type="Proteomes" id="UP001202328"/>
    </source>
</evidence>
<feature type="compositionally biased region" description="Basic residues" evidence="9">
    <location>
        <begin position="718"/>
        <end position="732"/>
    </location>
</feature>
<comment type="subcellular location">
    <subcellularLocation>
        <location evidence="1">Nucleus</location>
    </subcellularLocation>
</comment>
<reference evidence="10" key="1">
    <citation type="submission" date="2022-04" db="EMBL/GenBank/DDBJ databases">
        <title>A functionally conserved STORR gene fusion in Papaver species that diverged 16.8 million years ago.</title>
        <authorList>
            <person name="Catania T."/>
        </authorList>
    </citation>
    <scope>NUCLEOTIDE SEQUENCE</scope>
    <source>
        <strain evidence="10">S-188037</strain>
    </source>
</reference>
<feature type="compositionally biased region" description="Polar residues" evidence="9">
    <location>
        <begin position="464"/>
        <end position="492"/>
    </location>
</feature>
<comment type="similarity">
    <text evidence="2">Belongs to the NAF1 family.</text>
</comment>
<evidence type="ECO:0000256" key="6">
    <source>
        <dbReference type="ARBA" id="ARBA00022553"/>
    </source>
</evidence>
<feature type="compositionally biased region" description="Polar residues" evidence="9">
    <location>
        <begin position="500"/>
        <end position="539"/>
    </location>
</feature>
<dbReference type="PANTHER" id="PTHR31633">
    <property type="entry name" value="H/ACA RIBONUCLEOPROTEIN COMPLEX NON-CORE SUBUNIT NAF1"/>
    <property type="match status" value="1"/>
</dbReference>
<evidence type="ECO:0000256" key="7">
    <source>
        <dbReference type="ARBA" id="ARBA00022884"/>
    </source>
</evidence>
<evidence type="ECO:0000256" key="4">
    <source>
        <dbReference type="ARBA" id="ARBA00022517"/>
    </source>
</evidence>
<dbReference type="SUPFAM" id="SSF50447">
    <property type="entry name" value="Translation proteins"/>
    <property type="match status" value="1"/>
</dbReference>
<feature type="compositionally biased region" description="Acidic residues" evidence="9">
    <location>
        <begin position="234"/>
        <end position="245"/>
    </location>
</feature>
<dbReference type="GO" id="GO:0006364">
    <property type="term" value="P:rRNA processing"/>
    <property type="evidence" value="ECO:0007669"/>
    <property type="project" value="UniProtKB-KW"/>
</dbReference>
<dbReference type="GO" id="GO:0005732">
    <property type="term" value="C:sno(s)RNA-containing ribonucleoprotein complex"/>
    <property type="evidence" value="ECO:0007669"/>
    <property type="project" value="InterPro"/>
</dbReference>
<keyword evidence="8" id="KW-0539">Nucleus</keyword>
<sequence length="732" mass="80501">MVGFSHAINNLKPSKNIKQEELLPDPDFHEYSIPLVNSSIPDFDFIDEWLKETDSMDTQVSLKNDEAANGGNPIEVKTELLGSMEIPVVQETWKESIGIDSSIEMALEKVSLVGTSESSDILDMNSEAVVTSGSRDCLLKKNLMVSEGGGNDVSLVDDPTKSDNNVDEGDKESSEIVKDSKDGDGSSESESEDEDDDEESEDESSSSSDSSDEEEEEEEKMADVEEGEIKDLEELIGESDGDEEGFSVKGPIKSKNEVQDLPPVPKVDVTLEPHHQTLPVGVVLTIMDAKVIVEGVEKHNPLNEGSILWITENRSVLGLVDEIFGPVKNPYYVVRYNSKEEVPAGISEGTLISFVMEFADHVLNDKNIYKKGYDASGENDEELTDEAEFSDDEKEAEYKRMQRMAKRGPSDDKKHGKRDFVEKKKFQQKPRNVNNNQTSFPPSSVPPHQIHGGSGGSLIPFGTGMTNDFRTPFGPSTAQVPQAHSGPASQQHPLRPNMCPASQQHPMPSNMGVAQQQHPLPSNMGVAQQQHPMPSNMGVAQQQHPMLSNMVWPNGQPYQQNVGFPNGFPMNAMPYVSYQQPQPFYQPQMFAGFSSGPPMPQHFNPSQRPIFGPMPYGPSKIPPRMPPGMPVFMAQPGFNQGPIPMGFQGFPPRPHMNPGEQGVPPQGSLNETHMNAGEQDTQSQGQGPSNEQNNRVQPPSTQGNFSAQNRFNNQGAPRGRRPYRRGGGRGRH</sequence>
<evidence type="ECO:0000256" key="2">
    <source>
        <dbReference type="ARBA" id="ARBA00009801"/>
    </source>
</evidence>
<dbReference type="GO" id="GO:0005634">
    <property type="term" value="C:nucleus"/>
    <property type="evidence" value="ECO:0007669"/>
    <property type="project" value="UniProtKB-SubCell"/>
</dbReference>
<dbReference type="Gene3D" id="2.40.10.230">
    <property type="entry name" value="Probable tRNA pseudouridine synthase domain"/>
    <property type="match status" value="1"/>
</dbReference>
<dbReference type="Pfam" id="PF04410">
    <property type="entry name" value="Gar1"/>
    <property type="match status" value="1"/>
</dbReference>